<dbReference type="EMBL" id="KZ613564">
    <property type="protein sequence ID" value="PMD12120.1"/>
    <property type="molecule type" value="Genomic_DNA"/>
</dbReference>
<proteinExistence type="predicted"/>
<dbReference type="Proteomes" id="UP000235672">
    <property type="component" value="Unassembled WGS sequence"/>
</dbReference>
<evidence type="ECO:0000313" key="3">
    <source>
        <dbReference type="Proteomes" id="UP000235672"/>
    </source>
</evidence>
<sequence length="207" mass="23609">MKGNKWETWNKQDGEAQIEKWESGIDLKLATDTEIREYTDTKLYERLLRSFGVNVLQGDNLSIAQSLVDVPRAYEQGTYVLEGYDKPVGPNAPKALLVDALITPPPQAPIDLPFASFRQESIPLHLQYKELPEERQQRLRQQQKRPQNRPKAQPAPKSRCLPQPSTCRHCKENFGSRNALFRHLGLQNVSIPSILGHLTIVSFLRLS</sequence>
<dbReference type="AlphaFoldDB" id="A0A2J6PDK3"/>
<evidence type="ECO:0000313" key="2">
    <source>
        <dbReference type="EMBL" id="PMD12120.1"/>
    </source>
</evidence>
<reference evidence="2 3" key="1">
    <citation type="submission" date="2016-05" db="EMBL/GenBank/DDBJ databases">
        <title>A degradative enzymes factory behind the ericoid mycorrhizal symbiosis.</title>
        <authorList>
            <consortium name="DOE Joint Genome Institute"/>
            <person name="Martino E."/>
            <person name="Morin E."/>
            <person name="Grelet G."/>
            <person name="Kuo A."/>
            <person name="Kohler A."/>
            <person name="Daghino S."/>
            <person name="Barry K."/>
            <person name="Choi C."/>
            <person name="Cichocki N."/>
            <person name="Clum A."/>
            <person name="Copeland A."/>
            <person name="Hainaut M."/>
            <person name="Haridas S."/>
            <person name="Labutti K."/>
            <person name="Lindquist E."/>
            <person name="Lipzen A."/>
            <person name="Khouja H.-R."/>
            <person name="Murat C."/>
            <person name="Ohm R."/>
            <person name="Olson A."/>
            <person name="Spatafora J."/>
            <person name="Veneault-Fourrey C."/>
            <person name="Henrissat B."/>
            <person name="Grigoriev I."/>
            <person name="Martin F."/>
            <person name="Perotto S."/>
        </authorList>
    </citation>
    <scope>NUCLEOTIDE SEQUENCE [LARGE SCALE GENOMIC DNA]</scope>
    <source>
        <strain evidence="2 3">UAMH 7357</strain>
    </source>
</reference>
<keyword evidence="3" id="KW-1185">Reference proteome</keyword>
<evidence type="ECO:0000256" key="1">
    <source>
        <dbReference type="SAM" id="MobiDB-lite"/>
    </source>
</evidence>
<name>A0A2J6PDK3_9HELO</name>
<accession>A0A2J6PDK3</accession>
<organism evidence="2 3">
    <name type="scientific">Hyaloscypha hepaticicola</name>
    <dbReference type="NCBI Taxonomy" id="2082293"/>
    <lineage>
        <taxon>Eukaryota</taxon>
        <taxon>Fungi</taxon>
        <taxon>Dikarya</taxon>
        <taxon>Ascomycota</taxon>
        <taxon>Pezizomycotina</taxon>
        <taxon>Leotiomycetes</taxon>
        <taxon>Helotiales</taxon>
        <taxon>Hyaloscyphaceae</taxon>
        <taxon>Hyaloscypha</taxon>
    </lineage>
</organism>
<gene>
    <name evidence="2" type="ORF">NA56DRAFT_38128</name>
</gene>
<feature type="region of interest" description="Disordered" evidence="1">
    <location>
        <begin position="135"/>
        <end position="164"/>
    </location>
</feature>
<protein>
    <submittedName>
        <fullName evidence="2">Uncharacterized protein</fullName>
    </submittedName>
</protein>